<dbReference type="InterPro" id="IPR000999">
    <property type="entry name" value="RNase_III_dom"/>
</dbReference>
<dbReference type="GO" id="GO:0003723">
    <property type="term" value="F:RNA binding"/>
    <property type="evidence" value="ECO:0000318"/>
    <property type="project" value="GO_Central"/>
</dbReference>
<dbReference type="PROSITE" id="PS50142">
    <property type="entry name" value="RNASE_3_2"/>
    <property type="match status" value="1"/>
</dbReference>
<protein>
    <recommendedName>
        <fullName evidence="2">RNase III domain-containing protein</fullName>
    </recommendedName>
</protein>
<dbReference type="AlphaFoldDB" id="W1PPG0"/>
<dbReference type="EMBL" id="KI393051">
    <property type="protein sequence ID" value="ERN09080.1"/>
    <property type="molecule type" value="Genomic_DNA"/>
</dbReference>
<dbReference type="HOGENOM" id="CLU_1951666_0_0_1"/>
<name>W1PPG0_AMBTC</name>
<dbReference type="InterPro" id="IPR036389">
    <property type="entry name" value="RNase_III_sf"/>
</dbReference>
<gene>
    <name evidence="3" type="ORF">AMTR_s00014p00018890</name>
</gene>
<keyword evidence="1" id="KW-0378">Hydrolase</keyword>
<organism evidence="3 4">
    <name type="scientific">Amborella trichopoda</name>
    <dbReference type="NCBI Taxonomy" id="13333"/>
    <lineage>
        <taxon>Eukaryota</taxon>
        <taxon>Viridiplantae</taxon>
        <taxon>Streptophyta</taxon>
        <taxon>Embryophyta</taxon>
        <taxon>Tracheophyta</taxon>
        <taxon>Spermatophyta</taxon>
        <taxon>Magnoliopsida</taxon>
        <taxon>Amborellales</taxon>
        <taxon>Amborellaceae</taxon>
        <taxon>Amborella</taxon>
    </lineage>
</organism>
<reference evidence="4" key="1">
    <citation type="journal article" date="2013" name="Science">
        <title>The Amborella genome and the evolution of flowering plants.</title>
        <authorList>
            <consortium name="Amborella Genome Project"/>
        </authorList>
    </citation>
    <scope>NUCLEOTIDE SEQUENCE [LARGE SCALE GENOMIC DNA]</scope>
</reference>
<keyword evidence="4" id="KW-1185">Reference proteome</keyword>
<accession>W1PPG0</accession>
<evidence type="ECO:0000313" key="4">
    <source>
        <dbReference type="Proteomes" id="UP000017836"/>
    </source>
</evidence>
<evidence type="ECO:0000313" key="3">
    <source>
        <dbReference type="EMBL" id="ERN09080.1"/>
    </source>
</evidence>
<dbReference type="PANTHER" id="PTHR14950">
    <property type="entry name" value="DICER-RELATED"/>
    <property type="match status" value="1"/>
</dbReference>
<dbReference type="GO" id="GO:0005737">
    <property type="term" value="C:cytoplasm"/>
    <property type="evidence" value="ECO:0000318"/>
    <property type="project" value="GO_Central"/>
</dbReference>
<dbReference type="GO" id="GO:0005634">
    <property type="term" value="C:nucleus"/>
    <property type="evidence" value="ECO:0000318"/>
    <property type="project" value="GO_Central"/>
</dbReference>
<dbReference type="CDD" id="cd00593">
    <property type="entry name" value="RIBOc"/>
    <property type="match status" value="1"/>
</dbReference>
<dbReference type="Pfam" id="PF00636">
    <property type="entry name" value="Ribonuclease_3"/>
    <property type="match status" value="1"/>
</dbReference>
<dbReference type="GO" id="GO:0004525">
    <property type="term" value="F:ribonuclease III activity"/>
    <property type="evidence" value="ECO:0000318"/>
    <property type="project" value="GO_Central"/>
</dbReference>
<dbReference type="eggNOG" id="KOG0701">
    <property type="taxonomic scope" value="Eukaryota"/>
</dbReference>
<dbReference type="STRING" id="13333.W1PPG0"/>
<feature type="domain" description="RNase III" evidence="2">
    <location>
        <begin position="1"/>
        <end position="88"/>
    </location>
</feature>
<evidence type="ECO:0000256" key="1">
    <source>
        <dbReference type="ARBA" id="ARBA00022801"/>
    </source>
</evidence>
<dbReference type="Gene3D" id="1.10.1520.10">
    <property type="entry name" value="Ribonuclease III domain"/>
    <property type="match status" value="1"/>
</dbReference>
<proteinExistence type="predicted"/>
<dbReference type="SUPFAM" id="SSF69065">
    <property type="entry name" value="RNase III domain-like"/>
    <property type="match status" value="1"/>
</dbReference>
<dbReference type="Gramene" id="ERN09080">
    <property type="protein sequence ID" value="ERN09080"/>
    <property type="gene ID" value="AMTR_s00014p00018890"/>
</dbReference>
<dbReference type="PANTHER" id="PTHR14950:SF49">
    <property type="entry name" value="RIBONUCLEASE 3-LIKE PROTEIN 2-RELATED"/>
    <property type="match status" value="1"/>
</dbReference>
<evidence type="ECO:0000259" key="2">
    <source>
        <dbReference type="PROSITE" id="PS50142"/>
    </source>
</evidence>
<dbReference type="Proteomes" id="UP000017836">
    <property type="component" value="Unassembled WGS sequence"/>
</dbReference>
<sequence length="129" mass="14295">MTYHSLPLGDLSLLHAANICTERLAMVAVKHGFYNYLLRDAPNLDAKDSEFIEAVNESPDDVDWLTKAPKVLADVVESIVGAVFVDFDRNFIFFGMFSACFLSPSTSQEPLKTIYSLSSKSVVKRKGSN</sequence>
<dbReference type="GO" id="GO:0030422">
    <property type="term" value="P:siRNA processing"/>
    <property type="evidence" value="ECO:0000318"/>
    <property type="project" value="GO_Central"/>
</dbReference>